<dbReference type="Proteomes" id="UP000403266">
    <property type="component" value="Unassembled WGS sequence"/>
</dbReference>
<dbReference type="Gene3D" id="1.10.101.10">
    <property type="entry name" value="PGBD-like superfamily/PGBD"/>
    <property type="match status" value="1"/>
</dbReference>
<proteinExistence type="predicted"/>
<protein>
    <recommendedName>
        <fullName evidence="3">Peptidoglycan binding-like domain-containing protein</fullName>
    </recommendedName>
</protein>
<organism evidence="4 5">
    <name type="scientific">Microvirga tunisiensis</name>
    <dbReference type="NCBI Taxonomy" id="2108360"/>
    <lineage>
        <taxon>Bacteria</taxon>
        <taxon>Pseudomonadati</taxon>
        <taxon>Pseudomonadota</taxon>
        <taxon>Alphaproteobacteria</taxon>
        <taxon>Hyphomicrobiales</taxon>
        <taxon>Methylobacteriaceae</taxon>
        <taxon>Microvirga</taxon>
    </lineage>
</organism>
<evidence type="ECO:0000256" key="1">
    <source>
        <dbReference type="SAM" id="Coils"/>
    </source>
</evidence>
<keyword evidence="1" id="KW-0175">Coiled coil</keyword>
<dbReference type="Pfam" id="PF01471">
    <property type="entry name" value="PG_binding_1"/>
    <property type="match status" value="1"/>
</dbReference>
<name>A0A5N7MN24_9HYPH</name>
<feature type="domain" description="Peptidoglycan binding-like" evidence="3">
    <location>
        <begin position="65"/>
        <end position="120"/>
    </location>
</feature>
<feature type="region of interest" description="Disordered" evidence="2">
    <location>
        <begin position="37"/>
        <end position="69"/>
    </location>
</feature>
<reference evidence="4 5" key="1">
    <citation type="journal article" date="2019" name="Syst. Appl. Microbiol.">
        <title>Microvirga tunisiensis sp. nov., a root nodule symbiotic bacterium isolated from Lupinus micranthus and L. luteus grown in Northern Tunisia.</title>
        <authorList>
            <person name="Msaddak A."/>
            <person name="Rejili M."/>
            <person name="Duran D."/>
            <person name="Mars M."/>
            <person name="Palacios J.M."/>
            <person name="Ruiz-Argueso T."/>
            <person name="Rey L."/>
            <person name="Imperial J."/>
        </authorList>
    </citation>
    <scope>NUCLEOTIDE SEQUENCE [LARGE SCALE GENOMIC DNA]</scope>
    <source>
        <strain evidence="4 5">Lmie10</strain>
    </source>
</reference>
<accession>A0A5N7MN24</accession>
<keyword evidence="5" id="KW-1185">Reference proteome</keyword>
<dbReference type="SUPFAM" id="SSF47090">
    <property type="entry name" value="PGBD-like"/>
    <property type="match status" value="1"/>
</dbReference>
<dbReference type="EMBL" id="VOSK01000093">
    <property type="protein sequence ID" value="MPR27514.1"/>
    <property type="molecule type" value="Genomic_DNA"/>
</dbReference>
<dbReference type="InterPro" id="IPR002477">
    <property type="entry name" value="Peptidoglycan-bd-like"/>
</dbReference>
<feature type="coiled-coil region" evidence="1">
    <location>
        <begin position="4"/>
        <end position="31"/>
    </location>
</feature>
<dbReference type="InterPro" id="IPR036366">
    <property type="entry name" value="PGBDSf"/>
</dbReference>
<gene>
    <name evidence="4" type="ORF">FS320_20595</name>
</gene>
<evidence type="ECO:0000313" key="4">
    <source>
        <dbReference type="EMBL" id="MPR27514.1"/>
    </source>
</evidence>
<evidence type="ECO:0000256" key="2">
    <source>
        <dbReference type="SAM" id="MobiDB-lite"/>
    </source>
</evidence>
<comment type="caution">
    <text evidence="4">The sequence shown here is derived from an EMBL/GenBank/DDBJ whole genome shotgun (WGS) entry which is preliminary data.</text>
</comment>
<dbReference type="InterPro" id="IPR036365">
    <property type="entry name" value="PGBD-like_sf"/>
</dbReference>
<dbReference type="AlphaFoldDB" id="A0A5N7MN24"/>
<evidence type="ECO:0000259" key="3">
    <source>
        <dbReference type="Pfam" id="PF01471"/>
    </source>
</evidence>
<sequence length="129" mass="13761">MGNLQDAQRRVARAQEEVTHLEHLRVRLSEAVDRAQAQLGRRPDPVPQSSSAAALPPNPSITPSQQQIRTAQEALTALGYGRLEADGVMGPGTRAAVEAFERARGLTVTGELTSRTAEALEEAAGISPR</sequence>
<evidence type="ECO:0000313" key="5">
    <source>
        <dbReference type="Proteomes" id="UP000403266"/>
    </source>
</evidence>